<proteinExistence type="inferred from homology"/>
<dbReference type="PANTHER" id="PTHR33798">
    <property type="entry name" value="FLAVOPROTEIN OXYGENASE"/>
    <property type="match status" value="1"/>
</dbReference>
<evidence type="ECO:0000259" key="6">
    <source>
        <dbReference type="SMART" id="SM00903"/>
    </source>
</evidence>
<keyword evidence="2" id="KW-0285">Flavoprotein</keyword>
<dbReference type="InterPro" id="IPR012349">
    <property type="entry name" value="Split_barrel_FMN-bd"/>
</dbReference>
<reference evidence="7 8" key="1">
    <citation type="journal article" date="2011" name="Proc. Natl. Acad. Sci. U.S.A.">
        <title>Comparative genomics of xylose-fermenting fungi for enhanced biofuel production.</title>
        <authorList>
            <person name="Wohlbach D.J."/>
            <person name="Kuo A."/>
            <person name="Sato T.K."/>
            <person name="Potts K.M."/>
            <person name="Salamov A.A."/>
            <person name="LaButti K.M."/>
            <person name="Sun H."/>
            <person name="Clum A."/>
            <person name="Pangilinan J.L."/>
            <person name="Lindquist E.A."/>
            <person name="Lucas S."/>
            <person name="Lapidus A."/>
            <person name="Jin M."/>
            <person name="Gunawan C."/>
            <person name="Balan V."/>
            <person name="Dale B.E."/>
            <person name="Jeffries T.W."/>
            <person name="Zinkel R."/>
            <person name="Barry K.W."/>
            <person name="Grigoriev I.V."/>
            <person name="Gasch A.P."/>
        </authorList>
    </citation>
    <scope>NUCLEOTIDE SEQUENCE [LARGE SCALE GENOMIC DNA]</scope>
    <source>
        <strain evidence="8">ATCC 10573 / BCRC 21748 / CBS 615 / JCM 9827 / NBRC 10315 / NRRL Y-1498 / VKM Y-70</strain>
    </source>
</reference>
<dbReference type="PANTHER" id="PTHR33798:SF5">
    <property type="entry name" value="FLAVIN REDUCTASE LIKE DOMAIN-CONTAINING PROTEIN"/>
    <property type="match status" value="1"/>
</dbReference>
<comment type="similarity">
    <text evidence="4">Belongs to the flavoredoxin family.</text>
</comment>
<dbReference type="eggNOG" id="ENOG502QT1K">
    <property type="taxonomic scope" value="Eukaryota"/>
</dbReference>
<dbReference type="SMART" id="SM00903">
    <property type="entry name" value="Flavin_Reduct"/>
    <property type="match status" value="1"/>
</dbReference>
<accession>G3AX81</accession>
<dbReference type="OrthoDB" id="10250990at2759"/>
<evidence type="ECO:0000256" key="5">
    <source>
        <dbReference type="SAM" id="MobiDB-lite"/>
    </source>
</evidence>
<feature type="domain" description="Flavin reductase like" evidence="6">
    <location>
        <begin position="61"/>
        <end position="221"/>
    </location>
</feature>
<evidence type="ECO:0000256" key="2">
    <source>
        <dbReference type="ARBA" id="ARBA00022630"/>
    </source>
</evidence>
<dbReference type="InterPro" id="IPR002563">
    <property type="entry name" value="Flavin_Rdtase-like_dom"/>
</dbReference>
<feature type="region of interest" description="Disordered" evidence="5">
    <location>
        <begin position="1"/>
        <end position="39"/>
    </location>
</feature>
<dbReference type="HOGENOM" id="CLU_059021_3_0_1"/>
<keyword evidence="8" id="KW-1185">Reference proteome</keyword>
<evidence type="ECO:0000256" key="3">
    <source>
        <dbReference type="ARBA" id="ARBA00022643"/>
    </source>
</evidence>
<dbReference type="Pfam" id="PF01613">
    <property type="entry name" value="Flavin_Reduct"/>
    <property type="match status" value="1"/>
</dbReference>
<evidence type="ECO:0000256" key="4">
    <source>
        <dbReference type="ARBA" id="ARBA00038054"/>
    </source>
</evidence>
<sequence>MSLESTAPPFDTTKKYHHTQTPNPQWTPGSGASSTGTSKKIELDPYASDRSPVDNYKLLVSAVTPRPIGFVSTISANGDRNLAPFSFFSTAHYDPPIFTVGFCNNQGGAQKDTLVNILQTKECTINIISEWFVEAANHTCIGAPYEVDEWELSGLTPASSTKVNAPHVAESAFSVECKLIHSHEWTSKVNPDSKTGVLCIFEGINFHIGEAVINEERNLVDIAKLQPVSRLGGMSYGRTTEGYELPRPDYTPRDS</sequence>
<evidence type="ECO:0000313" key="8">
    <source>
        <dbReference type="Proteomes" id="UP000000707"/>
    </source>
</evidence>
<dbReference type="GeneID" id="18246524"/>
<name>G3AX81_CANTC</name>
<keyword evidence="3" id="KW-0288">FMN</keyword>
<comment type="cofactor">
    <cofactor evidence="1">
        <name>FMN</name>
        <dbReference type="ChEBI" id="CHEBI:58210"/>
    </cofactor>
</comment>
<organism evidence="8">
    <name type="scientific">Candida tenuis (strain ATCC 10573 / BCRC 21748 / CBS 615 / JCM 9827 / NBRC 10315 / NRRL Y-1498 / VKM Y-70)</name>
    <name type="common">Yeast</name>
    <name type="synonym">Yamadazyma tenuis</name>
    <dbReference type="NCBI Taxonomy" id="590646"/>
    <lineage>
        <taxon>Eukaryota</taxon>
        <taxon>Fungi</taxon>
        <taxon>Dikarya</taxon>
        <taxon>Ascomycota</taxon>
        <taxon>Saccharomycotina</taxon>
        <taxon>Pichiomycetes</taxon>
        <taxon>Debaryomycetaceae</taxon>
        <taxon>Yamadazyma</taxon>
    </lineage>
</organism>
<dbReference type="EMBL" id="GL996510">
    <property type="protein sequence ID" value="EGV66714.1"/>
    <property type="molecule type" value="Genomic_DNA"/>
</dbReference>
<dbReference type="KEGG" id="cten:18246524"/>
<dbReference type="AlphaFoldDB" id="G3AX81"/>
<dbReference type="RefSeq" id="XP_006683972.1">
    <property type="nucleotide sequence ID" value="XM_006683909.1"/>
</dbReference>
<evidence type="ECO:0000313" key="7">
    <source>
        <dbReference type="EMBL" id="EGV66714.1"/>
    </source>
</evidence>
<dbReference type="Gene3D" id="2.30.110.10">
    <property type="entry name" value="Electron Transport, Fmn-binding Protein, Chain A"/>
    <property type="match status" value="1"/>
</dbReference>
<evidence type="ECO:0000256" key="1">
    <source>
        <dbReference type="ARBA" id="ARBA00001917"/>
    </source>
</evidence>
<gene>
    <name evidence="7" type="ORF">CANTEDRAFT_112449</name>
</gene>
<dbReference type="GO" id="GO:0010181">
    <property type="term" value="F:FMN binding"/>
    <property type="evidence" value="ECO:0007669"/>
    <property type="project" value="InterPro"/>
</dbReference>
<dbReference type="SUPFAM" id="SSF50475">
    <property type="entry name" value="FMN-binding split barrel"/>
    <property type="match status" value="1"/>
</dbReference>
<dbReference type="Proteomes" id="UP000000707">
    <property type="component" value="Unassembled WGS sequence"/>
</dbReference>
<feature type="compositionally biased region" description="Low complexity" evidence="5">
    <location>
        <begin position="27"/>
        <end position="38"/>
    </location>
</feature>
<protein>
    <recommendedName>
        <fullName evidence="6">Flavin reductase like domain-containing protein</fullName>
    </recommendedName>
</protein>